<comment type="caution">
    <text evidence="2">The sequence shown here is derived from an EMBL/GenBank/DDBJ whole genome shotgun (WGS) entry which is preliminary data.</text>
</comment>
<dbReference type="PANTHER" id="PTHR37827:SF1">
    <property type="entry name" value="HNH DOMAIN-CONTAINING PROTEIN"/>
    <property type="match status" value="1"/>
</dbReference>
<organism evidence="2 3">
    <name type="scientific">Paenibacillus pini JCM 16418</name>
    <dbReference type="NCBI Taxonomy" id="1236976"/>
    <lineage>
        <taxon>Bacteria</taxon>
        <taxon>Bacillati</taxon>
        <taxon>Bacillota</taxon>
        <taxon>Bacilli</taxon>
        <taxon>Bacillales</taxon>
        <taxon>Paenibacillaceae</taxon>
        <taxon>Paenibacillus</taxon>
    </lineage>
</organism>
<dbReference type="EMBL" id="BAVZ01000004">
    <property type="protein sequence ID" value="GAF07763.1"/>
    <property type="molecule type" value="Genomic_DNA"/>
</dbReference>
<accession>W7YJE1</accession>
<evidence type="ECO:0000313" key="2">
    <source>
        <dbReference type="EMBL" id="GAF07763.1"/>
    </source>
</evidence>
<evidence type="ECO:0000313" key="3">
    <source>
        <dbReference type="Proteomes" id="UP000019364"/>
    </source>
</evidence>
<protein>
    <recommendedName>
        <fullName evidence="4">HNH domain-containing protein</fullName>
    </recommendedName>
</protein>
<dbReference type="Proteomes" id="UP000019364">
    <property type="component" value="Unassembled WGS sequence"/>
</dbReference>
<evidence type="ECO:0008006" key="4">
    <source>
        <dbReference type="Google" id="ProtNLM"/>
    </source>
</evidence>
<dbReference type="eggNOG" id="COG1403">
    <property type="taxonomic scope" value="Bacteria"/>
</dbReference>
<dbReference type="RefSeq" id="WP_036647498.1">
    <property type="nucleotide sequence ID" value="NZ_BAVZ01000004.1"/>
</dbReference>
<feature type="compositionally biased region" description="Basic residues" evidence="1">
    <location>
        <begin position="89"/>
        <end position="100"/>
    </location>
</feature>
<gene>
    <name evidence="2" type="ORF">JCM16418_1791</name>
</gene>
<dbReference type="OrthoDB" id="9802640at2"/>
<dbReference type="PANTHER" id="PTHR37827">
    <property type="entry name" value="TUDOR DOMAIN-CONTAINING PROTEIN"/>
    <property type="match status" value="1"/>
</dbReference>
<dbReference type="STRING" id="1236976.JCM16418_1791"/>
<evidence type="ECO:0000256" key="1">
    <source>
        <dbReference type="SAM" id="MobiDB-lite"/>
    </source>
</evidence>
<name>W7YJE1_9BACL</name>
<reference evidence="2 3" key="1">
    <citation type="journal article" date="2014" name="Genome Announc.">
        <title>Draft Genome Sequence of Paenibacillus pini JCM 16418T, Isolated from the Rhizosphere of Pine Tree.</title>
        <authorList>
            <person name="Yuki M."/>
            <person name="Oshima K."/>
            <person name="Suda W."/>
            <person name="Oshida Y."/>
            <person name="Kitamura K."/>
            <person name="Iida Y."/>
            <person name="Hattori M."/>
            <person name="Ohkuma M."/>
        </authorList>
    </citation>
    <scope>NUCLEOTIDE SEQUENCE [LARGE SCALE GENOMIC DNA]</scope>
    <source>
        <strain evidence="2 3">JCM 16418</strain>
    </source>
</reference>
<keyword evidence="3" id="KW-1185">Reference proteome</keyword>
<feature type="region of interest" description="Disordered" evidence="1">
    <location>
        <begin position="81"/>
        <end position="100"/>
    </location>
</feature>
<proteinExistence type="predicted"/>
<sequence>MIQPLGVCELCGREGVETTKHHLTPKEKGGTFLPTADLCIPCHKHIHHLYTNEQIMENELTSVHSLQSDTQIRSFIRWIRKQPPGAIPKSRKSRNVRQRR</sequence>
<dbReference type="AlphaFoldDB" id="W7YJE1"/>